<keyword evidence="1" id="KW-0812">Transmembrane</keyword>
<evidence type="ECO:0000313" key="2">
    <source>
        <dbReference type="EMBL" id="SFE05620.1"/>
    </source>
</evidence>
<reference evidence="2 3" key="1">
    <citation type="submission" date="2016-10" db="EMBL/GenBank/DDBJ databases">
        <authorList>
            <person name="de Groot N.N."/>
        </authorList>
    </citation>
    <scope>NUCLEOTIDE SEQUENCE [LARGE SCALE GENOMIC DNA]</scope>
    <source>
        <strain evidence="2 3">DSM 19012</strain>
    </source>
</reference>
<accession>A0A1I1XJQ8</accession>
<dbReference type="Proteomes" id="UP000181976">
    <property type="component" value="Unassembled WGS sequence"/>
</dbReference>
<proteinExistence type="predicted"/>
<feature type="transmembrane region" description="Helical" evidence="1">
    <location>
        <begin position="30"/>
        <end position="50"/>
    </location>
</feature>
<organism evidence="2 3">
    <name type="scientific">Thermophagus xiamenensis</name>
    <dbReference type="NCBI Taxonomy" id="385682"/>
    <lineage>
        <taxon>Bacteria</taxon>
        <taxon>Pseudomonadati</taxon>
        <taxon>Bacteroidota</taxon>
        <taxon>Bacteroidia</taxon>
        <taxon>Marinilabiliales</taxon>
        <taxon>Marinilabiliaceae</taxon>
        <taxon>Thermophagus</taxon>
    </lineage>
</organism>
<dbReference type="EMBL" id="FONA01000006">
    <property type="protein sequence ID" value="SFE05620.1"/>
    <property type="molecule type" value="Genomic_DNA"/>
</dbReference>
<name>A0A1I1XJQ8_9BACT</name>
<gene>
    <name evidence="2" type="ORF">SAMN05444380_1062</name>
</gene>
<sequence>MIKKFLTAISSVLNSSKLLAGWNSHGLMKFIHVLLWQKVAMLVSFFFLGLSNYTFSQWTYKFEFGIGPSPYPDYIIAQTLNGSIGYCFFKELNVYTGINVFSQGSTSMPLEEDEYEYYNYYDESEFFPTIIFQAGINQILNLKVIDHNEDERENCRIGIFPEVNGYFTPRLYRYFNREGIEYTGPRMSQLSYGVGGGILYGTWKMYVALKYECNTIDNLESIKK</sequence>
<dbReference type="InParanoid" id="A0A1I1XJQ8"/>
<keyword evidence="1" id="KW-0472">Membrane</keyword>
<evidence type="ECO:0000256" key="1">
    <source>
        <dbReference type="SAM" id="Phobius"/>
    </source>
</evidence>
<protein>
    <submittedName>
        <fullName evidence="2">Uncharacterized protein</fullName>
    </submittedName>
</protein>
<dbReference type="RefSeq" id="WP_010528457.1">
    <property type="nucleotide sequence ID" value="NZ_AFSL01000085.1"/>
</dbReference>
<dbReference type="AlphaFoldDB" id="A0A1I1XJQ8"/>
<evidence type="ECO:0000313" key="3">
    <source>
        <dbReference type="Proteomes" id="UP000181976"/>
    </source>
</evidence>
<dbReference type="eggNOG" id="ENOG50300F0">
    <property type="taxonomic scope" value="Bacteria"/>
</dbReference>
<keyword evidence="3" id="KW-1185">Reference proteome</keyword>
<dbReference type="OrthoDB" id="1117311at2"/>
<keyword evidence="1" id="KW-1133">Transmembrane helix</keyword>